<evidence type="ECO:0000313" key="2">
    <source>
        <dbReference type="EMBL" id="CAK0805506.1"/>
    </source>
</evidence>
<name>A0ABN9QK46_9DINO</name>
<dbReference type="EMBL" id="CAUYUJ010003479">
    <property type="protein sequence ID" value="CAK0805506.1"/>
    <property type="molecule type" value="Genomic_DNA"/>
</dbReference>
<comment type="caution">
    <text evidence="2">The sequence shown here is derived from an EMBL/GenBank/DDBJ whole genome shotgun (WGS) entry which is preliminary data.</text>
</comment>
<feature type="region of interest" description="Disordered" evidence="1">
    <location>
        <begin position="497"/>
        <end position="562"/>
    </location>
</feature>
<proteinExistence type="predicted"/>
<organism evidence="2 3">
    <name type="scientific">Prorocentrum cordatum</name>
    <dbReference type="NCBI Taxonomy" id="2364126"/>
    <lineage>
        <taxon>Eukaryota</taxon>
        <taxon>Sar</taxon>
        <taxon>Alveolata</taxon>
        <taxon>Dinophyceae</taxon>
        <taxon>Prorocentrales</taxon>
        <taxon>Prorocentraceae</taxon>
        <taxon>Prorocentrum</taxon>
    </lineage>
</organism>
<evidence type="ECO:0008006" key="4">
    <source>
        <dbReference type="Google" id="ProtNLM"/>
    </source>
</evidence>
<evidence type="ECO:0000256" key="1">
    <source>
        <dbReference type="SAM" id="MobiDB-lite"/>
    </source>
</evidence>
<accession>A0ABN9QK46</accession>
<protein>
    <recommendedName>
        <fullName evidence="4">Reverse transcriptase domain-containing protein</fullName>
    </recommendedName>
</protein>
<feature type="compositionally biased region" description="Basic residues" evidence="1">
    <location>
        <begin position="534"/>
        <end position="544"/>
    </location>
</feature>
<keyword evidence="3" id="KW-1185">Reference proteome</keyword>
<evidence type="ECO:0000313" key="3">
    <source>
        <dbReference type="Proteomes" id="UP001189429"/>
    </source>
</evidence>
<gene>
    <name evidence="2" type="ORF">PCOR1329_LOCUS11999</name>
</gene>
<sequence>MDLEPGTMDSVRARPFGQLFRPDNFVFGAFLASFDYSLAFDLTDPAVVERLFGHLGLPASVNRLIAGVWQHQKRWVEVQGHVHNAPCEVTSSMPQGDCWNVIGMNALLAGPVVDLKARFPQARQGTWMDDRSWTTPTASMAAALGAAWRRWSATLGLKDNGSKEQFSHRTAEGRRALGQQAGAAATAVKVAPLILGCYMQPARRVGLQDKEQKRLDVTAVRLRRIAMLPLHTGARRPFVSGVLGGATWGWVARRPPAAAVDKLEATVRRALRMPKRASPHLFEMLMGHFTSVFYRAVEAQVTTAVRRVGKTRALPGARGGVGWPKCLWEWMQQLGWQENVGVAGGGAGALQEGWRWWRPVTQATIRLRPAEVAPVDKVMHDLRESWRATKYSLWQRQARNDSFVCRRIGYDSRRLKAAIGAYRRDPAVLLVLTGATMSPAAWASAHGEDIQCPVCGERGGGPLPASAVAVPGPGQQEAAAPAQRCAASALGLASAAERSNWRQRGPPGVAQAGPAGHLRAPLGRWRQGEGTGKRQNRRRRRGCRPGKEEVEEEEDAEGGWGGGDLVHHVLSASFLINRILEEATRASSSPFLARG</sequence>
<dbReference type="Proteomes" id="UP001189429">
    <property type="component" value="Unassembled WGS sequence"/>
</dbReference>
<reference evidence="2" key="1">
    <citation type="submission" date="2023-10" db="EMBL/GenBank/DDBJ databases">
        <authorList>
            <person name="Chen Y."/>
            <person name="Shah S."/>
            <person name="Dougan E. K."/>
            <person name="Thang M."/>
            <person name="Chan C."/>
        </authorList>
    </citation>
    <scope>NUCLEOTIDE SEQUENCE [LARGE SCALE GENOMIC DNA]</scope>
</reference>
<feature type="compositionally biased region" description="Low complexity" evidence="1">
    <location>
        <begin position="505"/>
        <end position="516"/>
    </location>
</feature>